<reference evidence="1" key="3">
    <citation type="submission" date="2014-06" db="EMBL/GenBank/DDBJ databases">
        <authorList>
            <person name="Berkman J.Paul."/>
        </authorList>
    </citation>
    <scope>NUCLEOTIDE SEQUENCE [LARGE SCALE GENOMIC DNA]</scope>
</reference>
<sequence>MIVFTCSGGQVDSAAHAVFAFPLLDPFWQYASDIAAAWMPGFARVPHIRNLVEYVHGWPSTYQALQGLDKLRMQLVYTASLTALKETRLRMRIDFDLDQARARVLTEILSVRLSSTKLFDNTPFSSNQAASVDQIQNLVRIATETRIALA</sequence>
<reference evidence="2" key="2">
    <citation type="submission" date="2014-06" db="EMBL/GenBank/DDBJ databases">
        <authorList>
            <person name="Ju J."/>
            <person name="Zhang J."/>
        </authorList>
    </citation>
    <scope>NUCLEOTIDE SEQUENCE</scope>
    <source>
        <strain evidence="2">SscI8</strain>
    </source>
</reference>
<dbReference type="Proteomes" id="UP000242770">
    <property type="component" value="Unassembled WGS sequence"/>
</dbReference>
<keyword evidence="3" id="KW-1185">Reference proteome</keyword>
<organism evidence="1 3">
    <name type="scientific">Sporisorium scitamineum</name>
    <dbReference type="NCBI Taxonomy" id="49012"/>
    <lineage>
        <taxon>Eukaryota</taxon>
        <taxon>Fungi</taxon>
        <taxon>Dikarya</taxon>
        <taxon>Basidiomycota</taxon>
        <taxon>Ustilaginomycotina</taxon>
        <taxon>Ustilaginomycetes</taxon>
        <taxon>Ustilaginales</taxon>
        <taxon>Ustilaginaceae</taxon>
        <taxon>Sporisorium</taxon>
    </lineage>
</organism>
<reference evidence="3" key="1">
    <citation type="submission" date="2014-06" db="EMBL/GenBank/DDBJ databases">
        <authorList>
            <person name="Berkman P.J."/>
        </authorList>
    </citation>
    <scope>NUCLEOTIDE SEQUENCE [LARGE SCALE GENOMIC DNA]</scope>
</reference>
<proteinExistence type="predicted"/>
<protein>
    <submittedName>
        <fullName evidence="1">Uncharacterized protein</fullName>
    </submittedName>
</protein>
<name>A0A0F7RV03_9BASI</name>
<dbReference type="EMBL" id="CCFA01000457">
    <property type="protein sequence ID" value="CDR98879.1"/>
    <property type="molecule type" value="Genomic_DNA"/>
</dbReference>
<dbReference type="AlphaFoldDB" id="A0A0F7RV03"/>
<gene>
    <name evidence="1" type="primary">SSCI08960.1</name>
    <name evidence="2" type="ORF">SPSC_02260</name>
</gene>
<evidence type="ECO:0000313" key="1">
    <source>
        <dbReference type="EMBL" id="CDR98879.1"/>
    </source>
</evidence>
<evidence type="ECO:0000313" key="3">
    <source>
        <dbReference type="Proteomes" id="UP000242770"/>
    </source>
</evidence>
<evidence type="ECO:0000313" key="2">
    <source>
        <dbReference type="EMBL" id="CDU23631.1"/>
    </source>
</evidence>
<dbReference type="EMBL" id="LK056663">
    <property type="protein sequence ID" value="CDU23631.1"/>
    <property type="molecule type" value="Genomic_DNA"/>
</dbReference>
<accession>A0A0F7RV03</accession>